<proteinExistence type="predicted"/>
<dbReference type="EMBL" id="CP134846">
    <property type="protein sequence ID" value="WNL17282.1"/>
    <property type="molecule type" value="Genomic_DNA"/>
</dbReference>
<evidence type="ECO:0000313" key="1">
    <source>
        <dbReference type="EMBL" id="WNL17282.1"/>
    </source>
</evidence>
<sequence length="61" mass="7341">MKNKIDAILKCYGKEKFEQKFEVEIDGELYNGWYIYGLNTKEQLLQWFSKKQILEIYESGV</sequence>
<dbReference type="AlphaFoldDB" id="A0AA96I4L9"/>
<accession>A0AA96I4L9</accession>
<name>A0AA96I4L9_9BACT</name>
<organism evidence="1">
    <name type="scientific">Arcobacter sp. AZ-2023</name>
    <dbReference type="NCBI Taxonomy" id="3074453"/>
    <lineage>
        <taxon>Bacteria</taxon>
        <taxon>Pseudomonadati</taxon>
        <taxon>Campylobacterota</taxon>
        <taxon>Epsilonproteobacteria</taxon>
        <taxon>Campylobacterales</taxon>
        <taxon>Arcobacteraceae</taxon>
        <taxon>Arcobacter</taxon>
    </lineage>
</organism>
<gene>
    <name evidence="1" type="ORF">RJG54_02535</name>
</gene>
<protein>
    <submittedName>
        <fullName evidence="1">Uncharacterized protein</fullName>
    </submittedName>
</protein>
<reference evidence="1" key="1">
    <citation type="submission" date="2023-09" db="EMBL/GenBank/DDBJ databases">
        <title>Arcobacter tbilisiensis sp. nov. isolated from chicken meat in Tbilisi, Georgia.</title>
        <authorList>
            <person name="Matthias R."/>
            <person name="Zautner A.E."/>
        </authorList>
    </citation>
    <scope>NUCLEOTIDE SEQUENCE</scope>
    <source>
        <strain evidence="1">LEO 107</strain>
    </source>
</reference>